<keyword evidence="2" id="KW-1185">Reference proteome</keyword>
<comment type="caution">
    <text evidence="1">The sequence shown here is derived from an EMBL/GenBank/DDBJ whole genome shotgun (WGS) entry which is preliminary data.</text>
</comment>
<gene>
    <name evidence="1" type="ORF">KIW84_055545</name>
</gene>
<organism evidence="1 2">
    <name type="scientific">Pisum sativum</name>
    <name type="common">Garden pea</name>
    <name type="synonym">Lathyrus oleraceus</name>
    <dbReference type="NCBI Taxonomy" id="3888"/>
    <lineage>
        <taxon>Eukaryota</taxon>
        <taxon>Viridiplantae</taxon>
        <taxon>Streptophyta</taxon>
        <taxon>Embryophyta</taxon>
        <taxon>Tracheophyta</taxon>
        <taxon>Spermatophyta</taxon>
        <taxon>Magnoliopsida</taxon>
        <taxon>eudicotyledons</taxon>
        <taxon>Gunneridae</taxon>
        <taxon>Pentapetalae</taxon>
        <taxon>rosids</taxon>
        <taxon>fabids</taxon>
        <taxon>Fabales</taxon>
        <taxon>Fabaceae</taxon>
        <taxon>Papilionoideae</taxon>
        <taxon>50 kb inversion clade</taxon>
        <taxon>NPAAA clade</taxon>
        <taxon>Hologalegina</taxon>
        <taxon>IRL clade</taxon>
        <taxon>Fabeae</taxon>
        <taxon>Lathyrus</taxon>
    </lineage>
</organism>
<accession>A0A9D4WYY5</accession>
<evidence type="ECO:0000313" key="1">
    <source>
        <dbReference type="EMBL" id="KAI5410100.1"/>
    </source>
</evidence>
<dbReference type="PANTHER" id="PTHR36017:SF1">
    <property type="entry name" value="EMBRYO DEFECTIVE 1381"/>
    <property type="match status" value="1"/>
</dbReference>
<protein>
    <submittedName>
        <fullName evidence="1">Uncharacterized protein</fullName>
    </submittedName>
</protein>
<sequence>MQAKACLLSSYAFDGLRATSGSTTSISSRLIFSYPEMVNKCVPVQDSNRRTIDNNGNVVTFANLNDSFELATRVIKIQQEWRATTIAHMNRNGGFSRILTHSSTDRPLLLDSLSQAAEIHH</sequence>
<reference evidence="1 2" key="1">
    <citation type="journal article" date="2022" name="Nat. Genet.">
        <title>Improved pea reference genome and pan-genome highlight genomic features and evolutionary characteristics.</title>
        <authorList>
            <person name="Yang T."/>
            <person name="Liu R."/>
            <person name="Luo Y."/>
            <person name="Hu S."/>
            <person name="Wang D."/>
            <person name="Wang C."/>
            <person name="Pandey M.K."/>
            <person name="Ge S."/>
            <person name="Xu Q."/>
            <person name="Li N."/>
            <person name="Li G."/>
            <person name="Huang Y."/>
            <person name="Saxena R.K."/>
            <person name="Ji Y."/>
            <person name="Li M."/>
            <person name="Yan X."/>
            <person name="He Y."/>
            <person name="Liu Y."/>
            <person name="Wang X."/>
            <person name="Xiang C."/>
            <person name="Varshney R.K."/>
            <person name="Ding H."/>
            <person name="Gao S."/>
            <person name="Zong X."/>
        </authorList>
    </citation>
    <scope>NUCLEOTIDE SEQUENCE [LARGE SCALE GENOMIC DNA]</scope>
    <source>
        <strain evidence="1 2">cv. Zhongwan 6</strain>
    </source>
</reference>
<dbReference type="EMBL" id="JAMSHJ010000005">
    <property type="protein sequence ID" value="KAI5410100.1"/>
    <property type="molecule type" value="Genomic_DNA"/>
</dbReference>
<dbReference type="Proteomes" id="UP001058974">
    <property type="component" value="Chromosome 5"/>
</dbReference>
<name>A0A9D4WYY5_PEA</name>
<dbReference type="AlphaFoldDB" id="A0A9D4WYY5"/>
<proteinExistence type="predicted"/>
<dbReference type="Gramene" id="Psat05G0554500-T1">
    <property type="protein sequence ID" value="KAI5410100.1"/>
    <property type="gene ID" value="KIW84_055545"/>
</dbReference>
<dbReference type="PANTHER" id="PTHR36017">
    <property type="entry name" value="EMBRYO DEFECTIVE 1381"/>
    <property type="match status" value="1"/>
</dbReference>
<evidence type="ECO:0000313" key="2">
    <source>
        <dbReference type="Proteomes" id="UP001058974"/>
    </source>
</evidence>